<dbReference type="PROSITE" id="PS51257">
    <property type="entry name" value="PROKAR_LIPOPROTEIN"/>
    <property type="match status" value="1"/>
</dbReference>
<dbReference type="Proteomes" id="UP000007575">
    <property type="component" value="Plasmid P2"/>
</dbReference>
<protein>
    <recommendedName>
        <fullName evidence="4">Lipoprotein</fullName>
    </recommendedName>
</protein>
<organism evidence="2 3">
    <name type="scientific">Deinococcus gobiensis (strain DSM 21396 / JCM 16679 / CGMCC 1.7299 / I-0)</name>
    <dbReference type="NCBI Taxonomy" id="745776"/>
    <lineage>
        <taxon>Bacteria</taxon>
        <taxon>Thermotogati</taxon>
        <taxon>Deinococcota</taxon>
        <taxon>Deinococci</taxon>
        <taxon>Deinococcales</taxon>
        <taxon>Deinococcaceae</taxon>
        <taxon>Deinococcus</taxon>
    </lineage>
</organism>
<gene>
    <name evidence="2" type="ordered locus">DGo_PB0401</name>
</gene>
<keyword evidence="2" id="KW-0614">Plasmid</keyword>
<keyword evidence="3" id="KW-1185">Reference proteome</keyword>
<feature type="chain" id="PRO_5003612371" description="Lipoprotein" evidence="1">
    <location>
        <begin position="18"/>
        <end position="145"/>
    </location>
</feature>
<dbReference type="PATRIC" id="fig|745776.4.peg.3712"/>
<proteinExistence type="predicted"/>
<feature type="signal peptide" evidence="1">
    <location>
        <begin position="1"/>
        <end position="17"/>
    </location>
</feature>
<dbReference type="KEGG" id="dgo:DGo_PB0401"/>
<dbReference type="RefSeq" id="WP_014686762.1">
    <property type="nucleotide sequence ID" value="NC_017791.1"/>
</dbReference>
<reference evidence="2 3" key="1">
    <citation type="journal article" date="2012" name="PLoS ONE">
        <title>Genome sequence and transcriptome analysis of the radioresistant bacterium Deinococcus gobiensis: insights into the extreme environmental adaptations.</title>
        <authorList>
            <person name="Yuan M."/>
            <person name="Chen M."/>
            <person name="Zhang W."/>
            <person name="Lu W."/>
            <person name="Wang J."/>
            <person name="Yang M."/>
            <person name="Zhao P."/>
            <person name="Tang R."/>
            <person name="Li X."/>
            <person name="Hao Y."/>
            <person name="Zhou Z."/>
            <person name="Zhan Y."/>
            <person name="Yu H."/>
            <person name="Teng C."/>
            <person name="Yan Y."/>
            <person name="Ping S."/>
            <person name="Wang Y."/>
            <person name="Lin M."/>
        </authorList>
    </citation>
    <scope>NUCLEOTIDE SEQUENCE [LARGE SCALE GENOMIC DNA]</scope>
    <source>
        <strain evidence="3">DSM 21396 / JCM 16679 / CGMCC 1.7299 / I-0</strain>
        <plasmid evidence="2">P2</plasmid>
    </source>
</reference>
<keyword evidence="1" id="KW-0732">Signal</keyword>
<name>H8H2C3_DEIGI</name>
<evidence type="ECO:0000256" key="1">
    <source>
        <dbReference type="SAM" id="SignalP"/>
    </source>
</evidence>
<dbReference type="AlphaFoldDB" id="H8H2C3"/>
<dbReference type="EMBL" id="CP002193">
    <property type="protein sequence ID" value="AFD27670.1"/>
    <property type="molecule type" value="Genomic_DNA"/>
</dbReference>
<evidence type="ECO:0000313" key="3">
    <source>
        <dbReference type="Proteomes" id="UP000007575"/>
    </source>
</evidence>
<sequence>MKPLFWTILLSVLPLAAACPAKPTLFNGSVPVTVYGLRPYCTTQGRGLANSFKTQYLQTGAKIYYVEGYRLDATDEETVTTVLNSLENLLKSIGYQYVDQGEGDYNTLYIYKKSGTATRGTVISVETTEKDTIYVITNGEFSWLK</sequence>
<dbReference type="HOGENOM" id="CLU_1783692_0_0_0"/>
<geneLocation type="plasmid" evidence="2 3">
    <name>P2</name>
</geneLocation>
<evidence type="ECO:0008006" key="4">
    <source>
        <dbReference type="Google" id="ProtNLM"/>
    </source>
</evidence>
<dbReference type="OrthoDB" id="9892500at2"/>
<evidence type="ECO:0000313" key="2">
    <source>
        <dbReference type="EMBL" id="AFD27670.1"/>
    </source>
</evidence>
<accession>H8H2C3</accession>